<dbReference type="AlphaFoldDB" id="A0A4P2Q030"/>
<gene>
    <name evidence="1" type="ORF">SOCEGT47_027590</name>
</gene>
<reference evidence="1 2" key="1">
    <citation type="submission" date="2015-09" db="EMBL/GenBank/DDBJ databases">
        <title>Sorangium comparison.</title>
        <authorList>
            <person name="Zaburannyi N."/>
            <person name="Bunk B."/>
            <person name="Overmann J."/>
            <person name="Mueller R."/>
        </authorList>
    </citation>
    <scope>NUCLEOTIDE SEQUENCE [LARGE SCALE GENOMIC DNA]</scope>
    <source>
        <strain evidence="1 2">So ceGT47</strain>
    </source>
</reference>
<evidence type="ECO:0000313" key="1">
    <source>
        <dbReference type="EMBL" id="AUX22258.1"/>
    </source>
</evidence>
<dbReference type="EMBL" id="CP012670">
    <property type="protein sequence ID" value="AUX22258.1"/>
    <property type="molecule type" value="Genomic_DNA"/>
</dbReference>
<dbReference type="PROSITE" id="PS51257">
    <property type="entry name" value="PROKAR_LIPOPROTEIN"/>
    <property type="match status" value="1"/>
</dbReference>
<protein>
    <submittedName>
        <fullName evidence="1">Uncharacterized protein</fullName>
    </submittedName>
</protein>
<sequence>MALCRRGLSRGLPLSVVALSLGLAAGCGVSSSFVPTAASPRAMQPRPVEDVEVFLSRPDLPLREVGMIEVQQDVFNHASANALVGELRRTAAQAGCEGVLISGANDGVFGHGSVSDGYGSMHTRTLKGYRGTCLVFTDTRQHEPPRGGGGFVFGTDVATNEAACARASRTWSAGEPGKFTCSGALADVGMNAKAVLGFCADRLCSVELKAVPKGRDAAAWRSELRELRAALQRKYGRPAGQEGVEPPDCTSGDAEAELCFMSGTFTRAIRWGWPTGERIELVLSFSQQRDGEVVYRTSELLVSYKKGAPLPQTARASTHEGL</sequence>
<accession>A0A4P2Q030</accession>
<dbReference type="Proteomes" id="UP000295781">
    <property type="component" value="Chromosome"/>
</dbReference>
<evidence type="ECO:0000313" key="2">
    <source>
        <dbReference type="Proteomes" id="UP000295781"/>
    </source>
</evidence>
<proteinExistence type="predicted"/>
<organism evidence="1 2">
    <name type="scientific">Sorangium cellulosum</name>
    <name type="common">Polyangium cellulosum</name>
    <dbReference type="NCBI Taxonomy" id="56"/>
    <lineage>
        <taxon>Bacteria</taxon>
        <taxon>Pseudomonadati</taxon>
        <taxon>Myxococcota</taxon>
        <taxon>Polyangia</taxon>
        <taxon>Polyangiales</taxon>
        <taxon>Polyangiaceae</taxon>
        <taxon>Sorangium</taxon>
    </lineage>
</organism>
<name>A0A4P2Q030_SORCE</name>